<sequence length="56" mass="6319">MWSSYYEVCVPQNEKTLHADLLLAGITQLIAVLVADKLQKHQYIRSLKPLIAPLIA</sequence>
<evidence type="ECO:0000313" key="1">
    <source>
        <dbReference type="EMBL" id="GEA35251.1"/>
    </source>
</evidence>
<dbReference type="EMBL" id="BJLB01000001">
    <property type="protein sequence ID" value="GEA35251.1"/>
    <property type="molecule type" value="Genomic_DNA"/>
</dbReference>
<accession>A0A829W7H5</accession>
<proteinExistence type="predicted"/>
<evidence type="ECO:0000313" key="2">
    <source>
        <dbReference type="Proteomes" id="UP000315200"/>
    </source>
</evidence>
<reference evidence="1 2" key="1">
    <citation type="submission" date="2019-06" db="EMBL/GenBank/DDBJ databases">
        <title>Draft genome sequence of [Clostridium] clostridioforme NBRC 113352.</title>
        <authorList>
            <person name="Miura T."/>
            <person name="Furukawa M."/>
            <person name="Shimamura M."/>
            <person name="Ohyama Y."/>
            <person name="Yamazoe A."/>
            <person name="Kawasaki H."/>
        </authorList>
    </citation>
    <scope>NUCLEOTIDE SEQUENCE [LARGE SCALE GENOMIC DNA]</scope>
    <source>
        <strain evidence="1 2">NBRC 113352</strain>
    </source>
</reference>
<gene>
    <name evidence="1" type="ORF">Ccl03g_09640</name>
</gene>
<name>A0A829W7H5_9FIRM</name>
<dbReference type="Proteomes" id="UP000315200">
    <property type="component" value="Unassembled WGS sequence"/>
</dbReference>
<comment type="caution">
    <text evidence="1">The sequence shown here is derived from an EMBL/GenBank/DDBJ whole genome shotgun (WGS) entry which is preliminary data.</text>
</comment>
<organism evidence="1 2">
    <name type="scientific">Enterocloster clostridioformis</name>
    <dbReference type="NCBI Taxonomy" id="1531"/>
    <lineage>
        <taxon>Bacteria</taxon>
        <taxon>Bacillati</taxon>
        <taxon>Bacillota</taxon>
        <taxon>Clostridia</taxon>
        <taxon>Lachnospirales</taxon>
        <taxon>Lachnospiraceae</taxon>
        <taxon>Enterocloster</taxon>
    </lineage>
</organism>
<protein>
    <submittedName>
        <fullName evidence="1">Uncharacterized protein</fullName>
    </submittedName>
</protein>
<dbReference type="AlphaFoldDB" id="A0A829W7H5"/>